<keyword evidence="1" id="KW-0812">Transmembrane</keyword>
<feature type="transmembrane region" description="Helical" evidence="1">
    <location>
        <begin position="33"/>
        <end position="52"/>
    </location>
</feature>
<protein>
    <recommendedName>
        <fullName evidence="4">PAP2 superfamily protein</fullName>
    </recommendedName>
</protein>
<accession>A0A7W9KEH0</accession>
<keyword evidence="1" id="KW-1133">Transmembrane helix</keyword>
<sequence length="190" mass="19680">MRLAKAVSDVLDPKNVVVAGLVLIGWRTGGPTGLAWALLAVVFAGVVPGVVIRLGIARGSWHDPHVRTRQARLVVIPLVMVSVGGCVVLFAVLGAPPILVGALIAMLTVLVPLFLVTLAWKVSVHAAVGSGAVTAFMALLSPWWVLGFGAVVAVGWSRVVLREHTIAQTIVGALIGVVATSSAILLLGQW</sequence>
<feature type="transmembrane region" description="Helical" evidence="1">
    <location>
        <begin position="98"/>
        <end position="120"/>
    </location>
</feature>
<dbReference type="EMBL" id="JACHIR010000001">
    <property type="protein sequence ID" value="MBB5890359.1"/>
    <property type="molecule type" value="Genomic_DNA"/>
</dbReference>
<feature type="transmembrane region" description="Helical" evidence="1">
    <location>
        <begin position="73"/>
        <end position="92"/>
    </location>
</feature>
<name>A0A7W9KEH0_9PSEU</name>
<dbReference type="AlphaFoldDB" id="A0A7W9KEH0"/>
<organism evidence="2 3">
    <name type="scientific">Kutzneria kofuensis</name>
    <dbReference type="NCBI Taxonomy" id="103725"/>
    <lineage>
        <taxon>Bacteria</taxon>
        <taxon>Bacillati</taxon>
        <taxon>Actinomycetota</taxon>
        <taxon>Actinomycetes</taxon>
        <taxon>Pseudonocardiales</taxon>
        <taxon>Pseudonocardiaceae</taxon>
        <taxon>Kutzneria</taxon>
    </lineage>
</organism>
<feature type="transmembrane region" description="Helical" evidence="1">
    <location>
        <begin position="132"/>
        <end position="154"/>
    </location>
</feature>
<keyword evidence="3" id="KW-1185">Reference proteome</keyword>
<gene>
    <name evidence="2" type="ORF">BJ998_001555</name>
</gene>
<evidence type="ECO:0000313" key="3">
    <source>
        <dbReference type="Proteomes" id="UP000585638"/>
    </source>
</evidence>
<dbReference type="Proteomes" id="UP000585638">
    <property type="component" value="Unassembled WGS sequence"/>
</dbReference>
<reference evidence="2 3" key="1">
    <citation type="submission" date="2020-08" db="EMBL/GenBank/DDBJ databases">
        <title>Sequencing the genomes of 1000 actinobacteria strains.</title>
        <authorList>
            <person name="Klenk H.-P."/>
        </authorList>
    </citation>
    <scope>NUCLEOTIDE SEQUENCE [LARGE SCALE GENOMIC DNA]</scope>
    <source>
        <strain evidence="2 3">DSM 43851</strain>
    </source>
</reference>
<feature type="transmembrane region" description="Helical" evidence="1">
    <location>
        <begin position="166"/>
        <end position="187"/>
    </location>
</feature>
<comment type="caution">
    <text evidence="2">The sequence shown here is derived from an EMBL/GenBank/DDBJ whole genome shotgun (WGS) entry which is preliminary data.</text>
</comment>
<evidence type="ECO:0000313" key="2">
    <source>
        <dbReference type="EMBL" id="MBB5890359.1"/>
    </source>
</evidence>
<evidence type="ECO:0000256" key="1">
    <source>
        <dbReference type="SAM" id="Phobius"/>
    </source>
</evidence>
<keyword evidence="1" id="KW-0472">Membrane</keyword>
<evidence type="ECO:0008006" key="4">
    <source>
        <dbReference type="Google" id="ProtNLM"/>
    </source>
</evidence>
<dbReference type="RefSeq" id="WP_184859770.1">
    <property type="nucleotide sequence ID" value="NZ_BAAAWY010000047.1"/>
</dbReference>
<proteinExistence type="predicted"/>